<accession>A0A0H5RUR8</accession>
<evidence type="ECO:0000313" key="2">
    <source>
        <dbReference type="EMBL" id="CRZ12494.1"/>
    </source>
</evidence>
<keyword evidence="1" id="KW-0732">Signal</keyword>
<organism evidence="2">
    <name type="scientific">Spongospora subterranea</name>
    <dbReference type="NCBI Taxonomy" id="70186"/>
    <lineage>
        <taxon>Eukaryota</taxon>
        <taxon>Sar</taxon>
        <taxon>Rhizaria</taxon>
        <taxon>Endomyxa</taxon>
        <taxon>Phytomyxea</taxon>
        <taxon>Plasmodiophorida</taxon>
        <taxon>Plasmodiophoridae</taxon>
        <taxon>Spongospora</taxon>
    </lineage>
</organism>
<proteinExistence type="predicted"/>
<dbReference type="EMBL" id="HACM01012052">
    <property type="protein sequence ID" value="CRZ12494.1"/>
    <property type="molecule type" value="Transcribed_RNA"/>
</dbReference>
<reference evidence="2" key="1">
    <citation type="submission" date="2015-04" db="EMBL/GenBank/DDBJ databases">
        <title>The genome sequence of the plant pathogenic Rhizarian Plasmodiophora brassicae reveals insights in its biotrophic life cycle and the origin of chitin synthesis.</title>
        <authorList>
            <person name="Schwelm A."/>
            <person name="Fogelqvist J."/>
            <person name="Knaust A."/>
            <person name="Julke S."/>
            <person name="Lilja T."/>
            <person name="Dhandapani V."/>
            <person name="Bonilla-Rosso G."/>
            <person name="Karlsson M."/>
            <person name="Shevchenko A."/>
            <person name="Choi S.R."/>
            <person name="Kim H.G."/>
            <person name="Park J.Y."/>
            <person name="Lim Y.P."/>
            <person name="Ludwig-Muller J."/>
            <person name="Dixelius C."/>
        </authorList>
    </citation>
    <scope>NUCLEOTIDE SEQUENCE</scope>
    <source>
        <tissue evidence="2">Potato root galls</tissue>
    </source>
</reference>
<dbReference type="PROSITE" id="PS51257">
    <property type="entry name" value="PROKAR_LIPOPROTEIN"/>
    <property type="match status" value="1"/>
</dbReference>
<feature type="chain" id="PRO_5005223583" evidence="1">
    <location>
        <begin position="27"/>
        <end position="152"/>
    </location>
</feature>
<evidence type="ECO:0000256" key="1">
    <source>
        <dbReference type="SAM" id="SignalP"/>
    </source>
</evidence>
<dbReference type="AlphaFoldDB" id="A0A0H5RUR8"/>
<protein>
    <submittedName>
        <fullName evidence="2">Uncharacterized protein</fullName>
    </submittedName>
</protein>
<feature type="non-terminal residue" evidence="2">
    <location>
        <position position="152"/>
    </location>
</feature>
<name>A0A0H5RUR8_9EUKA</name>
<feature type="signal peptide" evidence="1">
    <location>
        <begin position="1"/>
        <end position="26"/>
    </location>
</feature>
<sequence>MFKVSSSNALSSALIACLLLSVMTMAHDEDGPSPSGFADIDISRQGGDGAQALANADAVCPSSLGAKAIEAIRVIAEDAEKKFFNPALKAAASSEEKKAIQCQKDRNKVLKNKCQLTKALLQGDQGQIDTNTKQLKKNTGDVTTRCVGVNTD</sequence>